<organism evidence="2 3">
    <name type="scientific">Phocaeicola vulgatus str. 3775 SL</name>
    <name type="common">B</name>
    <name type="synonym">iv</name>
    <dbReference type="NCBI Taxonomy" id="1339350"/>
    <lineage>
        <taxon>Bacteria</taxon>
        <taxon>Pseudomonadati</taxon>
        <taxon>Bacteroidota</taxon>
        <taxon>Bacteroidia</taxon>
        <taxon>Bacteroidales</taxon>
        <taxon>Bacteroidaceae</taxon>
        <taxon>Phocaeicola</taxon>
    </lineage>
</organism>
<dbReference type="InterPro" id="IPR011250">
    <property type="entry name" value="OMP/PagP_B-barrel"/>
</dbReference>
<feature type="transmembrane region" description="Helical" evidence="1">
    <location>
        <begin position="51"/>
        <end position="69"/>
    </location>
</feature>
<comment type="caution">
    <text evidence="2">The sequence shown here is derived from an EMBL/GenBank/DDBJ whole genome shotgun (WGS) entry which is preliminary data.</text>
</comment>
<evidence type="ECO:0000313" key="2">
    <source>
        <dbReference type="EMBL" id="KDS32765.1"/>
    </source>
</evidence>
<dbReference type="EMBL" id="JNHI01000003">
    <property type="protein sequence ID" value="KDS32765.1"/>
    <property type="molecule type" value="Genomic_DNA"/>
</dbReference>
<reference evidence="2 3" key="1">
    <citation type="submission" date="2014-04" db="EMBL/GenBank/DDBJ databases">
        <authorList>
            <person name="Sears C."/>
            <person name="Carroll K."/>
            <person name="Sack B.R."/>
            <person name="Qadri F."/>
            <person name="Myers L.L."/>
            <person name="Chung G.-T."/>
            <person name="Escheverria P."/>
            <person name="Fraser C.M."/>
            <person name="Sadzewicz L."/>
            <person name="Shefchek K.A."/>
            <person name="Tallon L."/>
            <person name="Das S.P."/>
            <person name="Daugherty S."/>
            <person name="Mongodin E.F."/>
        </authorList>
    </citation>
    <scope>NUCLEOTIDE SEQUENCE [LARGE SCALE GENOMIC DNA]</scope>
    <source>
        <strain evidence="3">3775 SL(B) 10 (iv)</strain>
    </source>
</reference>
<protein>
    <submittedName>
        <fullName evidence="2">Outer membrane beta-barrel domain protein</fullName>
    </submittedName>
</protein>
<dbReference type="AlphaFoldDB" id="A0A078RBT0"/>
<dbReference type="PATRIC" id="fig|1339350.3.peg.933"/>
<dbReference type="RefSeq" id="WP_005839348.1">
    <property type="nucleotide sequence ID" value="NZ_JNHI01000003.1"/>
</dbReference>
<name>A0A078RBT0_PHOVU</name>
<sequence length="412" mass="47301">MKQEEEPWIDHLKQRVNEYEKPLPGNDWNHFQTEFFTPYLHKRRRMKTMRIAAVFFLIFIPFATTFYFLQTEKHKASSPVVSLPAYQPRSITGSLSIMPENKLLQDRTKSKTASLTRPPIQTSIHTDTANNIETECMPPVQDTIRDTESVHKRPSGHKHFALPYKRSGYTLALAISAGNNGASTGFINKTFSRGDIGSSHKDEIMYWSDFKDYLQEYPSDFPDAQAYEALLQIANDNTGRPMTEYTHYNLPVSIELSLRKSISRHWGVSAGLQYTYLSSESSIGEDSKWVKRQKLHYIGLSVKLDRRLYTTRTFSFYATGGGTIDKSVSGKLEQDFIVQKEKIYSSTENLKIKPFQFSIHAALGIQYNINPTLGAFIEPGAAFYFKDGSFKNTIRDKHPLHFNLQLGVRWNY</sequence>
<keyword evidence="1" id="KW-0812">Transmembrane</keyword>
<gene>
    <name evidence="2" type="ORF">M097_0967</name>
</gene>
<keyword evidence="1" id="KW-0472">Membrane</keyword>
<keyword evidence="1" id="KW-1133">Transmembrane helix</keyword>
<evidence type="ECO:0000313" key="3">
    <source>
        <dbReference type="Proteomes" id="UP000028134"/>
    </source>
</evidence>
<accession>A0A078RBT0</accession>
<evidence type="ECO:0000256" key="1">
    <source>
        <dbReference type="SAM" id="Phobius"/>
    </source>
</evidence>
<proteinExistence type="predicted"/>
<dbReference type="SUPFAM" id="SSF56925">
    <property type="entry name" value="OMPA-like"/>
    <property type="match status" value="1"/>
</dbReference>
<dbReference type="Proteomes" id="UP000028134">
    <property type="component" value="Unassembled WGS sequence"/>
</dbReference>